<organism evidence="2">
    <name type="scientific">Fusarium oxysporum (strain Fo5176)</name>
    <name type="common">Fusarium vascular wilt</name>
    <dbReference type="NCBI Taxonomy" id="660025"/>
    <lineage>
        <taxon>Eukaryota</taxon>
        <taxon>Fungi</taxon>
        <taxon>Dikarya</taxon>
        <taxon>Ascomycota</taxon>
        <taxon>Pezizomycotina</taxon>
        <taxon>Sordariomycetes</taxon>
        <taxon>Hypocreomycetidae</taxon>
        <taxon>Hypocreales</taxon>
        <taxon>Nectriaceae</taxon>
        <taxon>Fusarium</taxon>
        <taxon>Fusarium oxysporum species complex</taxon>
    </lineage>
</organism>
<comment type="caution">
    <text evidence="2">The sequence shown here is derived from an EMBL/GenBank/DDBJ whole genome shotgun (WGS) entry which is preliminary data.</text>
</comment>
<protein>
    <submittedName>
        <fullName evidence="2">Uncharacterized protein</fullName>
    </submittedName>
</protein>
<evidence type="ECO:0000313" key="2">
    <source>
        <dbReference type="EMBL" id="EGU85098.1"/>
    </source>
</evidence>
<dbReference type="Pfam" id="PF12796">
    <property type="entry name" value="Ank_2"/>
    <property type="match status" value="1"/>
</dbReference>
<dbReference type="InterPro" id="IPR036770">
    <property type="entry name" value="Ankyrin_rpt-contain_sf"/>
</dbReference>
<dbReference type="OrthoDB" id="19174at2759"/>
<sequence length="269" mass="29595">MATPNPFLLAADNNPTLLPILRENPALASSQDEHGYSLVHAAASYNHLDLLRALVREFNVDVDLKDEDNETALFVVETQDAAQVLVEELGANINHRGSEGLTAREKIEAEAEFPAVAEYLAMIEAKKADDPASTAAAVMPEVIPHPPEGMKVTVGTMDETTDIPEEIDPEFRRRIEELAQRDDFNTPQGQAELRKLVEDAVLGEGGVGDERTCDQSKIRSSIRRFCLPHEIPPGRAGWSQDSEVITVARYTSREARSTKGNPCPRRTSN</sequence>
<name>F9FD99_FUSOF</name>
<accession>F9FD99</accession>
<proteinExistence type="predicted"/>
<dbReference type="SUPFAM" id="SSF48403">
    <property type="entry name" value="Ankyrin repeat"/>
    <property type="match status" value="1"/>
</dbReference>
<dbReference type="AlphaFoldDB" id="F9FD99"/>
<dbReference type="InterPro" id="IPR002110">
    <property type="entry name" value="Ankyrin_rpt"/>
</dbReference>
<dbReference type="EMBL" id="AFQF01001383">
    <property type="protein sequence ID" value="EGU85098.1"/>
    <property type="molecule type" value="Genomic_DNA"/>
</dbReference>
<feature type="region of interest" description="Disordered" evidence="1">
    <location>
        <begin position="250"/>
        <end position="269"/>
    </location>
</feature>
<gene>
    <name evidence="2" type="ORF">FOXB_04377</name>
</gene>
<evidence type="ECO:0000256" key="1">
    <source>
        <dbReference type="SAM" id="MobiDB-lite"/>
    </source>
</evidence>
<dbReference type="STRING" id="660025.F9FD99"/>
<reference evidence="2" key="1">
    <citation type="journal article" date="2012" name="Mol. Plant Microbe Interact.">
        <title>A highly conserved effector in Fusarium oxysporum is required for full virulence on Arabidopsis.</title>
        <authorList>
            <person name="Thatcher L.F."/>
            <person name="Gardiner D.M."/>
            <person name="Kazan K."/>
            <person name="Manners J."/>
        </authorList>
    </citation>
    <scope>NUCLEOTIDE SEQUENCE [LARGE SCALE GENOMIC DNA]</scope>
    <source>
        <strain evidence="2">Fo5176</strain>
    </source>
</reference>
<dbReference type="PaxDb" id="5507-FOXG_10256P0"/>
<dbReference type="Gene3D" id="1.25.40.20">
    <property type="entry name" value="Ankyrin repeat-containing domain"/>
    <property type="match status" value="1"/>
</dbReference>